<comment type="caution">
    <text evidence="2">The sequence shown here is derived from an EMBL/GenBank/DDBJ whole genome shotgun (WGS) entry which is preliminary data.</text>
</comment>
<keyword evidence="3" id="KW-1185">Reference proteome</keyword>
<organism evidence="2 3">
    <name type="scientific">Eumeta variegata</name>
    <name type="common">Bagworm moth</name>
    <name type="synonym">Eumeta japonica</name>
    <dbReference type="NCBI Taxonomy" id="151549"/>
    <lineage>
        <taxon>Eukaryota</taxon>
        <taxon>Metazoa</taxon>
        <taxon>Ecdysozoa</taxon>
        <taxon>Arthropoda</taxon>
        <taxon>Hexapoda</taxon>
        <taxon>Insecta</taxon>
        <taxon>Pterygota</taxon>
        <taxon>Neoptera</taxon>
        <taxon>Endopterygota</taxon>
        <taxon>Lepidoptera</taxon>
        <taxon>Glossata</taxon>
        <taxon>Ditrysia</taxon>
        <taxon>Tineoidea</taxon>
        <taxon>Psychidae</taxon>
        <taxon>Oiketicinae</taxon>
        <taxon>Eumeta</taxon>
    </lineage>
</organism>
<gene>
    <name evidence="2" type="ORF">EVAR_31841_1</name>
</gene>
<proteinExistence type="predicted"/>
<dbReference type="EMBL" id="BGZK01000574">
    <property type="protein sequence ID" value="GBP51116.1"/>
    <property type="molecule type" value="Genomic_DNA"/>
</dbReference>
<evidence type="ECO:0000313" key="2">
    <source>
        <dbReference type="EMBL" id="GBP51116.1"/>
    </source>
</evidence>
<accession>A0A4C1WI48</accession>
<protein>
    <submittedName>
        <fullName evidence="2">Uncharacterized protein</fullName>
    </submittedName>
</protein>
<sequence length="93" mass="10102">MSRMFEGAALSSRQFGRSSTRLIAPAREVGRVAVRCAVFRPNGGNPSEHSRSARQVPIAESAQRVACRCVTPMTGDTRASRGRLEQEGSQARQ</sequence>
<feature type="region of interest" description="Disordered" evidence="1">
    <location>
        <begin position="71"/>
        <end position="93"/>
    </location>
</feature>
<dbReference type="Proteomes" id="UP000299102">
    <property type="component" value="Unassembled WGS sequence"/>
</dbReference>
<evidence type="ECO:0000313" key="3">
    <source>
        <dbReference type="Proteomes" id="UP000299102"/>
    </source>
</evidence>
<dbReference type="AlphaFoldDB" id="A0A4C1WI48"/>
<evidence type="ECO:0000256" key="1">
    <source>
        <dbReference type="SAM" id="MobiDB-lite"/>
    </source>
</evidence>
<name>A0A4C1WI48_EUMVA</name>
<reference evidence="2 3" key="1">
    <citation type="journal article" date="2019" name="Commun. Biol.">
        <title>The bagworm genome reveals a unique fibroin gene that provides high tensile strength.</title>
        <authorList>
            <person name="Kono N."/>
            <person name="Nakamura H."/>
            <person name="Ohtoshi R."/>
            <person name="Tomita M."/>
            <person name="Numata K."/>
            <person name="Arakawa K."/>
        </authorList>
    </citation>
    <scope>NUCLEOTIDE SEQUENCE [LARGE SCALE GENOMIC DNA]</scope>
</reference>